<dbReference type="SUPFAM" id="SSF51004">
    <property type="entry name" value="C-terminal (heme d1) domain of cytochrome cd1-nitrite reductase"/>
    <property type="match status" value="1"/>
</dbReference>
<evidence type="ECO:0000313" key="1">
    <source>
        <dbReference type="EMBL" id="SBW79406.1"/>
    </source>
</evidence>
<dbReference type="Gene3D" id="2.130.10.10">
    <property type="entry name" value="YVTN repeat-like/Quinoprotein amine dehydrogenase"/>
    <property type="match status" value="2"/>
</dbReference>
<sequence length="1136" mass="122916">MTPELNAPPFVAQLSPYIPGLTTPVVGFSGGVYQLLLENHGSTGLICILRTYAGQLEGDFIELFCSDLLVPVDFHTVTEQEAREAKPITLHISMARLADGAAGPVFFRVTHLDHRVEETQRLTLKIDIVAPTGSDPITRPPWVNEQLSRPQPAQFLIDSAAAGRGVVVRIPFYPLDLNRPPSTYRAVRDRIRLIIGEQIIEHIVTENEASSRNPISITVYYGTWLRIGSGFQACAYDVIDEVGNYASGRSPMQLIEVRLDPNERLLDAAQIVEAPTGTLDADMLAGKDATLRVAVEGKGWASGDGLRLTIRGRLPEGVDVEQTYDASITSTTTPFVDVPWPNTDVRMLIGALIQLSYERIRTGQVNRPSENTFVQVSGTPEQTGLVAPQVPAASGGVLHPLTDPVTVTIAAYTGQKPFDRVTLVLEGTYANGHRFYQEHGLPAGEGSVVFELHNGIDGDIRQLDGGELMLYYYINTAGGRPPSAILQLNIGEPQDALPAPEVLQAPAPAFNFDPEQSRGNANVRVAAHAAFTEGATVTLYVEGSAMGGSAPPDRFPITRPWVGQDLAFVIARVFVVANLNGSARIYYRVEQAGQRTRYSQALVMTVGSGLQLPVPHILESTINIADPSTARLNPQHVLEPPVCTFRVSYKPMLAGDDIQPRFIGTYGLGTPVINPRPGDPLKGYVDFIISNRVIAANLGRDAALSYTVTRAGATSASQVLTLTIDPLTEQALDLVNVPQASNGIINANVTHSAVIQAWPFMRTGQPVWLEIKAAANRVLRDGTPLSAAEFNAKRVEVRLPADYLRSLPTQSTLRVEARVSLNGSAHKDFAIAFRPVDYRMSNTVGIFATIPVGNSPNALALSPDGTRLYVACTFGRTSIWVIDTLRNRVIDSFDVPGSPLRLAIHPTAERLYVTDNSSATNTPIRLYSTRDYSLIDTLTGFTTVRGIRFNANGSRLYVADEGASRLVVIDTSNHQRVASIPVRAPIDVAVSPDNNRAHVATFFDWSIINLPTNSLINSADTRSAPVAIAHNPRGSQVYISAREGGSVTIGNTSTQRIEQTLTGLLGPYDIAFERGRDRAYVSQTDGDLLGIIDTRSRQVIGSYAGFNKPRGLVVAPDDSHGYVANIGGDSVSLVVF</sequence>
<gene>
    <name evidence="1" type="ORF">PVE_R1G1519</name>
</gene>
<reference evidence="2" key="1">
    <citation type="submission" date="2016-07" db="EMBL/GenBank/DDBJ databases">
        <authorList>
            <person name="Florea S."/>
            <person name="Webb J.S."/>
            <person name="Jaromczyk J."/>
            <person name="Schardl C.L."/>
        </authorList>
    </citation>
    <scope>NUCLEOTIDE SEQUENCE [LARGE SCALE GENOMIC DNA]</scope>
    <source>
        <strain evidence="2">1YdBTEX2</strain>
    </source>
</reference>
<dbReference type="NCBIfam" id="TIGR02276">
    <property type="entry name" value="beta_rpt_yvtn"/>
    <property type="match status" value="1"/>
</dbReference>
<evidence type="ECO:0000313" key="2">
    <source>
        <dbReference type="Proteomes" id="UP000245431"/>
    </source>
</evidence>
<dbReference type="PANTHER" id="PTHR47197">
    <property type="entry name" value="PROTEIN NIRF"/>
    <property type="match status" value="1"/>
</dbReference>
<proteinExistence type="predicted"/>
<name>A0A1D3JTI6_PSEVE</name>
<dbReference type="InterPro" id="IPR051200">
    <property type="entry name" value="Host-pathogen_enzymatic-act"/>
</dbReference>
<dbReference type="AlphaFoldDB" id="A0A1D3JTI6"/>
<dbReference type="RefSeq" id="WP_017844898.1">
    <property type="nucleotide sequence ID" value="NZ_AOUH01000005.1"/>
</dbReference>
<dbReference type="InterPro" id="IPR011964">
    <property type="entry name" value="YVTN_b-propeller_repeat"/>
</dbReference>
<protein>
    <recommendedName>
        <fullName evidence="3">YncE family protein</fullName>
    </recommendedName>
</protein>
<dbReference type="PANTHER" id="PTHR47197:SF3">
    <property type="entry name" value="DIHYDRO-HEME D1 DEHYDROGENASE"/>
    <property type="match status" value="1"/>
</dbReference>
<evidence type="ECO:0008006" key="3">
    <source>
        <dbReference type="Google" id="ProtNLM"/>
    </source>
</evidence>
<dbReference type="InterPro" id="IPR011048">
    <property type="entry name" value="Haem_d1_sf"/>
</dbReference>
<dbReference type="InterPro" id="IPR015943">
    <property type="entry name" value="WD40/YVTN_repeat-like_dom_sf"/>
</dbReference>
<accession>A0A1D3JTI6</accession>
<dbReference type="EMBL" id="LT599583">
    <property type="protein sequence ID" value="SBW79406.1"/>
    <property type="molecule type" value="Genomic_DNA"/>
</dbReference>
<dbReference type="Proteomes" id="UP000245431">
    <property type="component" value="Chromosome PVE_r1"/>
</dbReference>
<organism evidence="1 2">
    <name type="scientific">Pseudomonas veronii 1YdBTEX2</name>
    <dbReference type="NCBI Taxonomy" id="1295141"/>
    <lineage>
        <taxon>Bacteria</taxon>
        <taxon>Pseudomonadati</taxon>
        <taxon>Pseudomonadota</taxon>
        <taxon>Gammaproteobacteria</taxon>
        <taxon>Pseudomonadales</taxon>
        <taxon>Pseudomonadaceae</taxon>
        <taxon>Pseudomonas</taxon>
    </lineage>
</organism>